<evidence type="ECO:0000256" key="1">
    <source>
        <dbReference type="SAM" id="Phobius"/>
    </source>
</evidence>
<organism evidence="3 4">
    <name type="scientific">Cryobacterium melibiosiphilum</name>
    <dbReference type="NCBI Taxonomy" id="995039"/>
    <lineage>
        <taxon>Bacteria</taxon>
        <taxon>Bacillati</taxon>
        <taxon>Actinomycetota</taxon>
        <taxon>Actinomycetes</taxon>
        <taxon>Micrococcales</taxon>
        <taxon>Microbacteriaceae</taxon>
        <taxon>Cryobacterium</taxon>
    </lineage>
</organism>
<dbReference type="AlphaFoldDB" id="A0A3A5ME89"/>
<dbReference type="OrthoDB" id="3389322at2"/>
<keyword evidence="1" id="KW-1133">Transmembrane helix</keyword>
<accession>A0A3A5ME89</accession>
<dbReference type="InterPro" id="IPR025403">
    <property type="entry name" value="TgpA-like_C"/>
</dbReference>
<reference evidence="3 4" key="1">
    <citation type="submission" date="2018-09" db="EMBL/GenBank/DDBJ databases">
        <title>Novel species of Cryobacterium.</title>
        <authorList>
            <person name="Liu Q."/>
            <person name="Xin Y.-H."/>
        </authorList>
    </citation>
    <scope>NUCLEOTIDE SEQUENCE [LARGE SCALE GENOMIC DNA]</scope>
    <source>
        <strain evidence="3 4">Hh39</strain>
    </source>
</reference>
<dbReference type="EMBL" id="QZVS01000089">
    <property type="protein sequence ID" value="RJT87445.1"/>
    <property type="molecule type" value="Genomic_DNA"/>
</dbReference>
<keyword evidence="1" id="KW-0812">Transmembrane</keyword>
<name>A0A3A5ME89_9MICO</name>
<dbReference type="Pfam" id="PF13559">
    <property type="entry name" value="DUF4129"/>
    <property type="match status" value="1"/>
</dbReference>
<feature type="domain" description="Protein-glutamine gamma-glutamyltransferase-like C-terminal" evidence="2">
    <location>
        <begin position="136"/>
        <end position="203"/>
    </location>
</feature>
<keyword evidence="1" id="KW-0472">Membrane</keyword>
<gene>
    <name evidence="3" type="ORF">D6T64_14085</name>
</gene>
<feature type="transmembrane region" description="Helical" evidence="1">
    <location>
        <begin position="67"/>
        <end position="88"/>
    </location>
</feature>
<evidence type="ECO:0000313" key="4">
    <source>
        <dbReference type="Proteomes" id="UP000272015"/>
    </source>
</evidence>
<evidence type="ECO:0000259" key="2">
    <source>
        <dbReference type="Pfam" id="PF13559"/>
    </source>
</evidence>
<comment type="caution">
    <text evidence="3">The sequence shown here is derived from an EMBL/GenBank/DDBJ whole genome shotgun (WGS) entry which is preliminary data.</text>
</comment>
<evidence type="ECO:0000313" key="3">
    <source>
        <dbReference type="EMBL" id="RJT87445.1"/>
    </source>
</evidence>
<sequence length="224" mass="24432">MIAGAVVSRAFRSALDPDAAEAQRWLRDELAKAPYQAAQPTWFDRLSQSVIDWFTSLTVPGGDAFGAWLPVIVVVVVIAVLVAAWLIFGPPRLNRRSRLVEELFGDDDRRSAEDMRRAAADAAARADWGVASTEIFRALARGLAERTVLTVSPGTTAHDFGQRAGQAFPSAHDRLDAAARIFDEVRYLDRPGTEAGYRQMLALERELSVATPARLEAPTASVLS</sequence>
<dbReference type="RefSeq" id="WP_119975319.1">
    <property type="nucleotide sequence ID" value="NZ_JBHSQA010000003.1"/>
</dbReference>
<protein>
    <submittedName>
        <fullName evidence="3">DUF4129 domain-containing protein</fullName>
    </submittedName>
</protein>
<keyword evidence="4" id="KW-1185">Reference proteome</keyword>
<dbReference type="Proteomes" id="UP000272015">
    <property type="component" value="Unassembled WGS sequence"/>
</dbReference>
<proteinExistence type="predicted"/>